<sequence>MTIHSEHPFATPVGDRDPLRRLRGRTTSPVSLWTAGTGRDRAGWTVSSFLLADGDPGEVVGLLDEDSDLATLLTTGDGAAQPGATLVVTLLGWEQRALADAFAGLAPRPAGSSGWARGRTRTGAPCWTAPRAGPAYGSARAGSTTRGGGCSCGARSSTSSCPTRRTEGCSSTPTGATAPQN</sequence>
<dbReference type="AlphaFoldDB" id="A0A1H2LWJ9"/>
<name>A0A1H2LWJ9_9ACTN</name>
<dbReference type="InterPro" id="IPR002563">
    <property type="entry name" value="Flavin_Rdtase-like_dom"/>
</dbReference>
<evidence type="ECO:0000313" key="4">
    <source>
        <dbReference type="Proteomes" id="UP000198825"/>
    </source>
</evidence>
<dbReference type="GO" id="GO:0016646">
    <property type="term" value="F:oxidoreductase activity, acting on the CH-NH group of donors, NAD or NADP as acceptor"/>
    <property type="evidence" value="ECO:0007669"/>
    <property type="project" value="UniProtKB-ARBA"/>
</dbReference>
<dbReference type="RefSeq" id="WP_231918439.1">
    <property type="nucleotide sequence ID" value="NZ_LT629799.1"/>
</dbReference>
<organism evidence="3 4">
    <name type="scientific">Microlunatus sagamiharensis</name>
    <dbReference type="NCBI Taxonomy" id="546874"/>
    <lineage>
        <taxon>Bacteria</taxon>
        <taxon>Bacillati</taxon>
        <taxon>Actinomycetota</taxon>
        <taxon>Actinomycetes</taxon>
        <taxon>Propionibacteriales</taxon>
        <taxon>Propionibacteriaceae</taxon>
        <taxon>Microlunatus</taxon>
    </lineage>
</organism>
<feature type="compositionally biased region" description="Low complexity" evidence="1">
    <location>
        <begin position="152"/>
        <end position="163"/>
    </location>
</feature>
<evidence type="ECO:0000259" key="2">
    <source>
        <dbReference type="Pfam" id="PF01613"/>
    </source>
</evidence>
<dbReference type="Pfam" id="PF01613">
    <property type="entry name" value="Flavin_Reduct"/>
    <property type="match status" value="1"/>
</dbReference>
<protein>
    <submittedName>
        <fullName evidence="3">Flavin reductase like domain-containing protein</fullName>
    </submittedName>
</protein>
<evidence type="ECO:0000313" key="3">
    <source>
        <dbReference type="EMBL" id="SDU85068.1"/>
    </source>
</evidence>
<dbReference type="Proteomes" id="UP000198825">
    <property type="component" value="Chromosome I"/>
</dbReference>
<accession>A0A1H2LWJ9</accession>
<dbReference type="Gene3D" id="2.30.110.10">
    <property type="entry name" value="Electron Transport, Fmn-binding Protein, Chain A"/>
    <property type="match status" value="1"/>
</dbReference>
<keyword evidence="4" id="KW-1185">Reference proteome</keyword>
<dbReference type="GO" id="GO:0010181">
    <property type="term" value="F:FMN binding"/>
    <property type="evidence" value="ECO:0007669"/>
    <property type="project" value="InterPro"/>
</dbReference>
<feature type="region of interest" description="Disordered" evidence="1">
    <location>
        <begin position="133"/>
        <end position="181"/>
    </location>
</feature>
<dbReference type="STRING" id="546874.SAMN04488544_0936"/>
<feature type="compositionally biased region" description="Polar residues" evidence="1">
    <location>
        <begin position="168"/>
        <end position="181"/>
    </location>
</feature>
<dbReference type="EMBL" id="LT629799">
    <property type="protein sequence ID" value="SDU85068.1"/>
    <property type="molecule type" value="Genomic_DNA"/>
</dbReference>
<feature type="region of interest" description="Disordered" evidence="1">
    <location>
        <begin position="1"/>
        <end position="22"/>
    </location>
</feature>
<reference evidence="4" key="1">
    <citation type="submission" date="2016-10" db="EMBL/GenBank/DDBJ databases">
        <authorList>
            <person name="Varghese N."/>
            <person name="Submissions S."/>
        </authorList>
    </citation>
    <scope>NUCLEOTIDE SEQUENCE [LARGE SCALE GENOMIC DNA]</scope>
    <source>
        <strain evidence="4">DSM 21743</strain>
    </source>
</reference>
<proteinExistence type="predicted"/>
<evidence type="ECO:0000256" key="1">
    <source>
        <dbReference type="SAM" id="MobiDB-lite"/>
    </source>
</evidence>
<dbReference type="SUPFAM" id="SSF50475">
    <property type="entry name" value="FMN-binding split barrel"/>
    <property type="match status" value="1"/>
</dbReference>
<gene>
    <name evidence="3" type="ORF">SAMN04488544_0936</name>
</gene>
<feature type="domain" description="Flavin reductase like" evidence="2">
    <location>
        <begin position="24"/>
        <end position="125"/>
    </location>
</feature>
<dbReference type="InterPro" id="IPR012349">
    <property type="entry name" value="Split_barrel_FMN-bd"/>
</dbReference>